<protein>
    <submittedName>
        <fullName evidence="1">Uncharacterized protein</fullName>
    </submittedName>
</protein>
<dbReference type="Proteomes" id="UP001227268">
    <property type="component" value="Unassembled WGS sequence"/>
</dbReference>
<sequence>MSSPPIKQPTPPALPVEQKRGSKRAAPASISPTRSKDEKEEEIVILDSTPSPVAPTAKKAKTSTTAAASTTGTSKGNPTQTGNGSVEGTVASKKDGKTAASAASGGVKKTIFMPGFGAKPNTPTTIPAKLAETLSVPLPSTSTSTADGKAAAAAATATLKRDFVDALPADLKELLQMEIETMGDDWFCALRGEFVKPYFRELKKFVIAEQKSKKVFPPGTANHVPPGLPLPNSLSSSSFTASNDPGLSRVYLSGVVIAEDVYSWTRLCPLSGIRVIVIGQFFLTRDSNGARSISCQSSFLCHEIAFERTADLWLCFAVLQDDGQAHGLAFSVRKGIRTPPSLRNIYKELGEELEAFKAPSHGRSRHLTSWARQGVLLLNTCLTVRAHEAASHSKKGWETFTTAVLKTIIDRLAPTGSEEGAQGVVFLAWGAPAGKLCIGISELMAVLPPPRFAEIAPRLAISTSVPFSSE</sequence>
<organism evidence="1 2">
    <name type="scientific">Naganishia friedmannii</name>
    <dbReference type="NCBI Taxonomy" id="89922"/>
    <lineage>
        <taxon>Eukaryota</taxon>
        <taxon>Fungi</taxon>
        <taxon>Dikarya</taxon>
        <taxon>Basidiomycota</taxon>
        <taxon>Agaricomycotina</taxon>
        <taxon>Tremellomycetes</taxon>
        <taxon>Filobasidiales</taxon>
        <taxon>Filobasidiaceae</taxon>
        <taxon>Naganishia</taxon>
    </lineage>
</organism>
<comment type="caution">
    <text evidence="1">The sequence shown here is derived from an EMBL/GenBank/DDBJ whole genome shotgun (WGS) entry which is preliminary data.</text>
</comment>
<dbReference type="EMBL" id="JASBWT010000002">
    <property type="protein sequence ID" value="KAJ9107347.1"/>
    <property type="molecule type" value="Genomic_DNA"/>
</dbReference>
<evidence type="ECO:0000313" key="2">
    <source>
        <dbReference type="Proteomes" id="UP001227268"/>
    </source>
</evidence>
<keyword evidence="2" id="KW-1185">Reference proteome</keyword>
<name>A0ACC2W6S4_9TREE</name>
<reference evidence="1" key="1">
    <citation type="submission" date="2023-04" db="EMBL/GenBank/DDBJ databases">
        <title>Draft Genome sequencing of Naganishia species isolated from polar environments using Oxford Nanopore Technology.</title>
        <authorList>
            <person name="Leo P."/>
            <person name="Venkateswaran K."/>
        </authorList>
    </citation>
    <scope>NUCLEOTIDE SEQUENCE</scope>
    <source>
        <strain evidence="1">MNA-CCFEE 5423</strain>
    </source>
</reference>
<evidence type="ECO:0000313" key="1">
    <source>
        <dbReference type="EMBL" id="KAJ9107347.1"/>
    </source>
</evidence>
<accession>A0ACC2W6S4</accession>
<proteinExistence type="predicted"/>
<gene>
    <name evidence="1" type="ORF">QFC21_000797</name>
</gene>